<dbReference type="InterPro" id="IPR029062">
    <property type="entry name" value="Class_I_gatase-like"/>
</dbReference>
<dbReference type="SUPFAM" id="SSF52317">
    <property type="entry name" value="Class I glutamine amidotransferase-like"/>
    <property type="match status" value="1"/>
</dbReference>
<keyword evidence="1" id="KW-0732">Signal</keyword>
<dbReference type="PANTHER" id="PTHR43130">
    <property type="entry name" value="ARAC-FAMILY TRANSCRIPTIONAL REGULATOR"/>
    <property type="match status" value="1"/>
</dbReference>
<feature type="signal peptide" evidence="1">
    <location>
        <begin position="1"/>
        <end position="21"/>
    </location>
</feature>
<dbReference type="InterPro" id="IPR002818">
    <property type="entry name" value="DJ-1/PfpI"/>
</dbReference>
<evidence type="ECO:0000259" key="2">
    <source>
        <dbReference type="Pfam" id="PF01965"/>
    </source>
</evidence>
<gene>
    <name evidence="3" type="ORF">N7494_001351</name>
</gene>
<comment type="caution">
    <text evidence="3">The sequence shown here is derived from an EMBL/GenBank/DDBJ whole genome shotgun (WGS) entry which is preliminary data.</text>
</comment>
<dbReference type="InterPro" id="IPR052158">
    <property type="entry name" value="INH-QAR"/>
</dbReference>
<keyword evidence="4" id="KW-1185">Reference proteome</keyword>
<feature type="chain" id="PRO_5042101677" description="DJ-1/PfpI domain-containing protein" evidence="1">
    <location>
        <begin position="22"/>
        <end position="252"/>
    </location>
</feature>
<sequence>MASKPLHIGVLLVDMVQLLDLAAVDLLFMTCPEYLKELGVPKPIMDLGRPCKISYIGLDGPTSYRDLTSHTSIPITHAPMDPEVAPGKLDLIYLPGPPPKRMPPAKQYLDFLQKHNAANVTILSICTGALVVAHAGITKGKVVTAPRFLIPDLRKSFPDVKIWDDTVRVTKDGNLWMCGGITNGHDLMAEYLREKYPAPLVNTILTAAEISPRNLQYPNGPMWDFLWMFWQVLCALPYSAMRLVKGNGIGNR</sequence>
<evidence type="ECO:0000256" key="1">
    <source>
        <dbReference type="SAM" id="SignalP"/>
    </source>
</evidence>
<reference evidence="3 4" key="1">
    <citation type="journal article" date="2023" name="IMA Fungus">
        <title>Comparative genomic study of the Penicillium genus elucidates a diverse pangenome and 15 lateral gene transfer events.</title>
        <authorList>
            <person name="Petersen C."/>
            <person name="Sorensen T."/>
            <person name="Nielsen M.R."/>
            <person name="Sondergaard T.E."/>
            <person name="Sorensen J.L."/>
            <person name="Fitzpatrick D.A."/>
            <person name="Frisvad J.C."/>
            <person name="Nielsen K.L."/>
        </authorList>
    </citation>
    <scope>NUCLEOTIDE SEQUENCE [LARGE SCALE GENOMIC DNA]</scope>
    <source>
        <strain evidence="3 4">IBT 35679</strain>
    </source>
</reference>
<feature type="domain" description="DJ-1/PfpI" evidence="2">
    <location>
        <begin position="33"/>
        <end position="193"/>
    </location>
</feature>
<name>A0AAD6D7V4_9EURO</name>
<accession>A0AAD6D7V4</accession>
<dbReference type="PANTHER" id="PTHR43130:SF7">
    <property type="entry name" value="DJ-1_PFPI DOMAIN-CONTAINING PROTEIN"/>
    <property type="match status" value="1"/>
</dbReference>
<dbReference type="Pfam" id="PF01965">
    <property type="entry name" value="DJ-1_PfpI"/>
    <property type="match status" value="1"/>
</dbReference>
<evidence type="ECO:0000313" key="4">
    <source>
        <dbReference type="Proteomes" id="UP001220324"/>
    </source>
</evidence>
<protein>
    <recommendedName>
        <fullName evidence="2">DJ-1/PfpI domain-containing protein</fullName>
    </recommendedName>
</protein>
<evidence type="ECO:0000313" key="3">
    <source>
        <dbReference type="EMBL" id="KAJ5557436.1"/>
    </source>
</evidence>
<dbReference type="EMBL" id="JAQIZZ010000001">
    <property type="protein sequence ID" value="KAJ5557436.1"/>
    <property type="molecule type" value="Genomic_DNA"/>
</dbReference>
<dbReference type="Gene3D" id="3.40.50.880">
    <property type="match status" value="1"/>
</dbReference>
<dbReference type="Proteomes" id="UP001220324">
    <property type="component" value="Unassembled WGS sequence"/>
</dbReference>
<dbReference type="AlphaFoldDB" id="A0AAD6D7V4"/>
<organism evidence="3 4">
    <name type="scientific">Penicillium frequentans</name>
    <dbReference type="NCBI Taxonomy" id="3151616"/>
    <lineage>
        <taxon>Eukaryota</taxon>
        <taxon>Fungi</taxon>
        <taxon>Dikarya</taxon>
        <taxon>Ascomycota</taxon>
        <taxon>Pezizomycotina</taxon>
        <taxon>Eurotiomycetes</taxon>
        <taxon>Eurotiomycetidae</taxon>
        <taxon>Eurotiales</taxon>
        <taxon>Aspergillaceae</taxon>
        <taxon>Penicillium</taxon>
    </lineage>
</organism>
<proteinExistence type="predicted"/>